<dbReference type="GO" id="GO:0005615">
    <property type="term" value="C:extracellular space"/>
    <property type="evidence" value="ECO:0007669"/>
    <property type="project" value="TreeGrafter"/>
</dbReference>
<dbReference type="Proteomes" id="UP000218231">
    <property type="component" value="Unassembled WGS sequence"/>
</dbReference>
<proteinExistence type="predicted"/>
<dbReference type="PANTHER" id="PTHR10340">
    <property type="entry name" value="SPHINGOMYELIN PHOSPHODIESTERASE"/>
    <property type="match status" value="1"/>
</dbReference>
<sequence>MFYMTYSDMNDYTSTPTSVVFSAPSLTPYDRYFPAYRIYTVDGNYPGSSFSVIDWEEWFFNLTLNNALPPSQAKWEQLYPSMLKEYGMDSAIPSEFHKLIERMKTDDDLYTKFYTGDLAIFICDTFKLEDNFICQAVITDFDDQVIWILDQIIVTPNQLCGLLIDGKPTMRVLHLTDIHLDMRYTPGLEADCDTSQCCRLQDIPDEVSADGAATQGIKRPAGYWGMWGKCDSPYWLFTNMLDHIVKTNGKLDYVVVTGDLAAHDVCAFPDIPVLFAIGNHEGLPVDMLTPHFAPSKWDEAWYYSWMMNAWKGAVPDDQSATMLYRGCYMTKLYPGLRVISLNNIFAGYMSMRQTPTILYNGCLISFWTLRKLATRCKLLRTSTEAIINRLRGGATITIALLTDSQIRSQLNYTATPTIHSSTCYTPIRLTTLQHLQASCSRHLR</sequence>
<comment type="caution">
    <text evidence="4">The sequence shown here is derived from an EMBL/GenBank/DDBJ whole genome shotgun (WGS) entry which is preliminary data.</text>
</comment>
<keyword evidence="1" id="KW-0378">Hydrolase</keyword>
<dbReference type="GO" id="GO:0046513">
    <property type="term" value="P:ceramide biosynthetic process"/>
    <property type="evidence" value="ECO:0007669"/>
    <property type="project" value="TreeGrafter"/>
</dbReference>
<dbReference type="GO" id="GO:0016020">
    <property type="term" value="C:membrane"/>
    <property type="evidence" value="ECO:0007669"/>
    <property type="project" value="GOC"/>
</dbReference>
<dbReference type="GO" id="GO:0005764">
    <property type="term" value="C:lysosome"/>
    <property type="evidence" value="ECO:0007669"/>
    <property type="project" value="TreeGrafter"/>
</dbReference>
<evidence type="ECO:0000256" key="2">
    <source>
        <dbReference type="ARBA" id="ARBA00023180"/>
    </source>
</evidence>
<reference evidence="4 5" key="1">
    <citation type="journal article" date="2017" name="Curr. Biol.">
        <title>Genome architecture and evolution of a unichromosomal asexual nematode.</title>
        <authorList>
            <person name="Fradin H."/>
            <person name="Zegar C."/>
            <person name="Gutwein M."/>
            <person name="Lucas J."/>
            <person name="Kovtun M."/>
            <person name="Corcoran D."/>
            <person name="Baugh L.R."/>
            <person name="Kiontke K."/>
            <person name="Gunsalus K."/>
            <person name="Fitch D.H."/>
            <person name="Piano F."/>
        </authorList>
    </citation>
    <scope>NUCLEOTIDE SEQUENCE [LARGE SCALE GENOMIC DNA]</scope>
    <source>
        <strain evidence="4">PF1309</strain>
    </source>
</reference>
<evidence type="ECO:0000313" key="5">
    <source>
        <dbReference type="Proteomes" id="UP000218231"/>
    </source>
</evidence>
<dbReference type="GO" id="GO:0006685">
    <property type="term" value="P:sphingomyelin catabolic process"/>
    <property type="evidence" value="ECO:0007669"/>
    <property type="project" value="TreeGrafter"/>
</dbReference>
<dbReference type="InterPro" id="IPR004843">
    <property type="entry name" value="Calcineurin-like_PHP"/>
</dbReference>
<dbReference type="InterPro" id="IPR029052">
    <property type="entry name" value="Metallo-depent_PP-like"/>
</dbReference>
<dbReference type="AlphaFoldDB" id="A0A2A2KWA2"/>
<gene>
    <name evidence="4" type="ORF">WR25_10339</name>
</gene>
<dbReference type="OrthoDB" id="282973at2759"/>
<keyword evidence="5" id="KW-1185">Reference proteome</keyword>
<dbReference type="SUPFAM" id="SSF56300">
    <property type="entry name" value="Metallo-dependent phosphatases"/>
    <property type="match status" value="1"/>
</dbReference>
<evidence type="ECO:0000259" key="3">
    <source>
        <dbReference type="Pfam" id="PF00149"/>
    </source>
</evidence>
<feature type="domain" description="Calcineurin-like phosphoesterase" evidence="3">
    <location>
        <begin position="170"/>
        <end position="303"/>
    </location>
</feature>
<name>A0A2A2KWA2_9BILA</name>
<organism evidence="4 5">
    <name type="scientific">Diploscapter pachys</name>
    <dbReference type="NCBI Taxonomy" id="2018661"/>
    <lineage>
        <taxon>Eukaryota</taxon>
        <taxon>Metazoa</taxon>
        <taxon>Ecdysozoa</taxon>
        <taxon>Nematoda</taxon>
        <taxon>Chromadorea</taxon>
        <taxon>Rhabditida</taxon>
        <taxon>Rhabditina</taxon>
        <taxon>Rhabditomorpha</taxon>
        <taxon>Rhabditoidea</taxon>
        <taxon>Rhabditidae</taxon>
        <taxon>Diploscapter</taxon>
    </lineage>
</organism>
<dbReference type="GO" id="GO:0061750">
    <property type="term" value="F:acid sphingomyelin phosphodiesterase activity"/>
    <property type="evidence" value="ECO:0007669"/>
    <property type="project" value="TreeGrafter"/>
</dbReference>
<dbReference type="EMBL" id="LIAE01007594">
    <property type="protein sequence ID" value="PAV78234.1"/>
    <property type="molecule type" value="Genomic_DNA"/>
</dbReference>
<evidence type="ECO:0000313" key="4">
    <source>
        <dbReference type="EMBL" id="PAV78234.1"/>
    </source>
</evidence>
<keyword evidence="2" id="KW-0325">Glycoprotein</keyword>
<dbReference type="STRING" id="2018661.A0A2A2KWA2"/>
<accession>A0A2A2KWA2</accession>
<dbReference type="Pfam" id="PF00149">
    <property type="entry name" value="Metallophos"/>
    <property type="match status" value="1"/>
</dbReference>
<evidence type="ECO:0000256" key="1">
    <source>
        <dbReference type="ARBA" id="ARBA00022801"/>
    </source>
</evidence>
<dbReference type="PANTHER" id="PTHR10340:SF31">
    <property type="entry name" value="SPHINGOMYELIN PHOSPHODIESTERASE ASM-3-RELATED"/>
    <property type="match status" value="1"/>
</dbReference>
<protein>
    <recommendedName>
        <fullName evidence="3">Calcineurin-like phosphoesterase domain-containing protein</fullName>
    </recommendedName>
</protein>